<sequence>MFVTVANSGRGPVPGLTGYCWTNDYAQPIGLGELDPAGAGATVQPASSRTFEITVPVRQEAVVAGYLEVHCRVQPPGYYAAVEVTATARVPGARAIKSVGYVVTPVYGCGCHPQYERVPGVKVYLRDQVTGAIVARAVSDAEGTVVFSDLPADRYDVGIVGPWQGQWGRTQIWLARGSDDGSYYRNWIVIVPGPDQPDPDAVPPTAKPPAGKAGVLARPAPARQVVAGPGTGRLASTGVDIGWLALGGLLTFAAGVSLILGSRRRT</sequence>
<name>A0ABY8XEA2_9PSEU</name>
<organism evidence="3 4">
    <name type="scientific">Amycolatopsis nalaikhensis</name>
    <dbReference type="NCBI Taxonomy" id="715472"/>
    <lineage>
        <taxon>Bacteria</taxon>
        <taxon>Bacillati</taxon>
        <taxon>Actinomycetota</taxon>
        <taxon>Actinomycetes</taxon>
        <taxon>Pseudonocardiales</taxon>
        <taxon>Pseudonocardiaceae</taxon>
        <taxon>Amycolatopsis</taxon>
    </lineage>
</organism>
<feature type="compositionally biased region" description="Pro residues" evidence="1">
    <location>
        <begin position="195"/>
        <end position="207"/>
    </location>
</feature>
<keyword evidence="2" id="KW-1133">Transmembrane helix</keyword>
<protein>
    <submittedName>
        <fullName evidence="3">Carboxypeptidase-like regulatory domain-containing protein</fullName>
    </submittedName>
</protein>
<gene>
    <name evidence="3" type="ORF">QP939_34415</name>
</gene>
<keyword evidence="4" id="KW-1185">Reference proteome</keyword>
<dbReference type="Gene3D" id="2.60.40.10">
    <property type="entry name" value="Immunoglobulins"/>
    <property type="match status" value="1"/>
</dbReference>
<feature type="region of interest" description="Disordered" evidence="1">
    <location>
        <begin position="195"/>
        <end position="214"/>
    </location>
</feature>
<keyword evidence="2" id="KW-0472">Membrane</keyword>
<reference evidence="3 4" key="1">
    <citation type="submission" date="2023-06" db="EMBL/GenBank/DDBJ databases">
        <authorList>
            <person name="Oyuntsetseg B."/>
            <person name="Kim S.B."/>
        </authorList>
    </citation>
    <scope>NUCLEOTIDE SEQUENCE [LARGE SCALE GENOMIC DNA]</scope>
    <source>
        <strain evidence="3 4">2-2</strain>
    </source>
</reference>
<dbReference type="Proteomes" id="UP001227101">
    <property type="component" value="Chromosome"/>
</dbReference>
<dbReference type="RefSeq" id="WP_285450469.1">
    <property type="nucleotide sequence ID" value="NZ_CP127173.1"/>
</dbReference>
<accession>A0ABY8XEA2</accession>
<proteinExistence type="predicted"/>
<dbReference type="SUPFAM" id="SSF49478">
    <property type="entry name" value="Cna protein B-type domain"/>
    <property type="match status" value="1"/>
</dbReference>
<evidence type="ECO:0000313" key="4">
    <source>
        <dbReference type="Proteomes" id="UP001227101"/>
    </source>
</evidence>
<evidence type="ECO:0000256" key="1">
    <source>
        <dbReference type="SAM" id="MobiDB-lite"/>
    </source>
</evidence>
<feature type="transmembrane region" description="Helical" evidence="2">
    <location>
        <begin position="241"/>
        <end position="261"/>
    </location>
</feature>
<dbReference type="InterPro" id="IPR013783">
    <property type="entry name" value="Ig-like_fold"/>
</dbReference>
<evidence type="ECO:0000313" key="3">
    <source>
        <dbReference type="EMBL" id="WIV53941.1"/>
    </source>
</evidence>
<dbReference type="EMBL" id="CP127173">
    <property type="protein sequence ID" value="WIV53941.1"/>
    <property type="molecule type" value="Genomic_DNA"/>
</dbReference>
<evidence type="ECO:0000256" key="2">
    <source>
        <dbReference type="SAM" id="Phobius"/>
    </source>
</evidence>
<keyword evidence="2" id="KW-0812">Transmembrane</keyword>